<protein>
    <recommendedName>
        <fullName evidence="8">C2H2-type domain-containing protein</fullName>
    </recommendedName>
</protein>
<evidence type="ECO:0000256" key="7">
    <source>
        <dbReference type="SAM" id="MobiDB-lite"/>
    </source>
</evidence>
<feature type="domain" description="C2H2-type" evidence="8">
    <location>
        <begin position="427"/>
        <end position="454"/>
    </location>
</feature>
<dbReference type="EMBL" id="PUHR01000198">
    <property type="protein sequence ID" value="KAG0659189.1"/>
    <property type="molecule type" value="Genomic_DNA"/>
</dbReference>
<evidence type="ECO:0000256" key="5">
    <source>
        <dbReference type="ARBA" id="ARBA00023242"/>
    </source>
</evidence>
<dbReference type="SMART" id="SM00355">
    <property type="entry name" value="ZnF_C2H2"/>
    <property type="match status" value="2"/>
</dbReference>
<dbReference type="InterPro" id="IPR013087">
    <property type="entry name" value="Znf_C2H2_type"/>
</dbReference>
<comment type="caution">
    <text evidence="9">The sequence shown here is derived from an EMBL/GenBank/DDBJ whole genome shotgun (WGS) entry which is preliminary data.</text>
</comment>
<name>A0A9P6W0T1_MAUEX</name>
<evidence type="ECO:0000256" key="2">
    <source>
        <dbReference type="ARBA" id="ARBA00022737"/>
    </source>
</evidence>
<dbReference type="InterPro" id="IPR036236">
    <property type="entry name" value="Znf_C2H2_sf"/>
</dbReference>
<evidence type="ECO:0000256" key="1">
    <source>
        <dbReference type="ARBA" id="ARBA00022723"/>
    </source>
</evidence>
<dbReference type="GO" id="GO:0008270">
    <property type="term" value="F:zinc ion binding"/>
    <property type="evidence" value="ECO:0007669"/>
    <property type="project" value="UniProtKB-KW"/>
</dbReference>
<feature type="domain" description="C2H2-type" evidence="8">
    <location>
        <begin position="455"/>
        <end position="484"/>
    </location>
</feature>
<dbReference type="AlphaFoldDB" id="A0A9P6W0T1"/>
<dbReference type="Gene3D" id="3.30.160.60">
    <property type="entry name" value="Classic Zinc Finger"/>
    <property type="match status" value="2"/>
</dbReference>
<reference evidence="9 10" key="1">
    <citation type="submission" date="2020-11" db="EMBL/GenBank/DDBJ databases">
        <title>Kefir isolates.</title>
        <authorList>
            <person name="Marcisauskas S."/>
            <person name="Kim Y."/>
            <person name="Blasche S."/>
        </authorList>
    </citation>
    <scope>NUCLEOTIDE SEQUENCE [LARGE SCALE GENOMIC DNA]</scope>
    <source>
        <strain evidence="9 10">OG2</strain>
    </source>
</reference>
<evidence type="ECO:0000256" key="3">
    <source>
        <dbReference type="ARBA" id="ARBA00022771"/>
    </source>
</evidence>
<evidence type="ECO:0000259" key="8">
    <source>
        <dbReference type="PROSITE" id="PS50157"/>
    </source>
</evidence>
<accession>A0A9P6W0T1</accession>
<keyword evidence="3 6" id="KW-0863">Zinc-finger</keyword>
<keyword evidence="2" id="KW-0677">Repeat</keyword>
<dbReference type="OrthoDB" id="4066283at2759"/>
<feature type="region of interest" description="Disordered" evidence="7">
    <location>
        <begin position="22"/>
        <end position="41"/>
    </location>
</feature>
<gene>
    <name evidence="9" type="ORF">C6P45_001899</name>
</gene>
<dbReference type="Proteomes" id="UP000750334">
    <property type="component" value="Unassembled WGS sequence"/>
</dbReference>
<keyword evidence="10" id="KW-1185">Reference proteome</keyword>
<sequence>MTPSPIDTRADLKKQSVHYLVNQSVPGGKSPEADKPKHNTPPKLVNILNTSGENFAPKKLTSKNLLFPSSEHLMAKPNSSIVLGKPSNERSYILSNSTLSNMEQPPAKLEHINSSTNLSESKNNKTLKSTSIVPFSGNETGKLRPLDIPVRRHTLDYRGSFEHTQNIGIQRRDINGDGSGLSSSLPPIGRSNSVLINHIRNDDGHFYPGRIQLPLTAPNAEGYYLKSVGHQPIHEVGYNSIASSRYNSVNTNTTDIDPSHRLTQHELQQQQQQQMMDAQQRYYEGPYRVNEVMAPGTAYPVSYSNNSYQRSGTNLYIPSSNNSSFRAPSNMSLSVPHLYPEPVTATGAVTPTLYDKFGRDISDDQNIRRTSYPQPLYQFSPPMANPQQLLPYATQDQHYHYQLATDHREDVPHYGKIPSHFHKKKINQCNICGKILTRPSSLHSHMFVHTGDRPYICKWPNCGKTFNVKSNMNRHYKLHLKRQVIDDKLGIKNNDNNKLINQTKTYILSQNDVRH</sequence>
<dbReference type="Pfam" id="PF00096">
    <property type="entry name" value="zf-C2H2"/>
    <property type="match status" value="2"/>
</dbReference>
<organism evidence="9 10">
    <name type="scientific">Maudiozyma exigua</name>
    <name type="common">Yeast</name>
    <name type="synonym">Kazachstania exigua</name>
    <dbReference type="NCBI Taxonomy" id="34358"/>
    <lineage>
        <taxon>Eukaryota</taxon>
        <taxon>Fungi</taxon>
        <taxon>Dikarya</taxon>
        <taxon>Ascomycota</taxon>
        <taxon>Saccharomycotina</taxon>
        <taxon>Saccharomycetes</taxon>
        <taxon>Saccharomycetales</taxon>
        <taxon>Saccharomycetaceae</taxon>
        <taxon>Maudiozyma</taxon>
    </lineage>
</organism>
<keyword evidence="1" id="KW-0479">Metal-binding</keyword>
<proteinExistence type="predicted"/>
<evidence type="ECO:0000256" key="4">
    <source>
        <dbReference type="ARBA" id="ARBA00022833"/>
    </source>
</evidence>
<dbReference type="PROSITE" id="PS50157">
    <property type="entry name" value="ZINC_FINGER_C2H2_2"/>
    <property type="match status" value="2"/>
</dbReference>
<keyword evidence="4" id="KW-0862">Zinc</keyword>
<dbReference type="PROSITE" id="PS00028">
    <property type="entry name" value="ZINC_FINGER_C2H2_1"/>
    <property type="match status" value="2"/>
</dbReference>
<dbReference type="PANTHER" id="PTHR24377">
    <property type="entry name" value="IP01015P-RELATED"/>
    <property type="match status" value="1"/>
</dbReference>
<keyword evidence="5" id="KW-0539">Nucleus</keyword>
<evidence type="ECO:0000256" key="6">
    <source>
        <dbReference type="PROSITE-ProRule" id="PRU00042"/>
    </source>
</evidence>
<dbReference type="SUPFAM" id="SSF57667">
    <property type="entry name" value="beta-beta-alpha zinc fingers"/>
    <property type="match status" value="1"/>
</dbReference>
<evidence type="ECO:0000313" key="10">
    <source>
        <dbReference type="Proteomes" id="UP000750334"/>
    </source>
</evidence>
<dbReference type="InterPro" id="IPR050826">
    <property type="entry name" value="Krueppel_C2H2_ZnFinger"/>
</dbReference>
<evidence type="ECO:0000313" key="9">
    <source>
        <dbReference type="EMBL" id="KAG0659189.1"/>
    </source>
</evidence>